<reference evidence="5" key="1">
    <citation type="journal article" date="2014" name="Front. Microbiol.">
        <title>High frequency of phylogenetically diverse reductive dehalogenase-homologous genes in deep subseafloor sedimentary metagenomes.</title>
        <authorList>
            <person name="Kawai M."/>
            <person name="Futagami T."/>
            <person name="Toyoda A."/>
            <person name="Takaki Y."/>
            <person name="Nishi S."/>
            <person name="Hori S."/>
            <person name="Arai W."/>
            <person name="Tsubouchi T."/>
            <person name="Morono Y."/>
            <person name="Uchiyama I."/>
            <person name="Ito T."/>
            <person name="Fujiyama A."/>
            <person name="Inagaki F."/>
            <person name="Takami H."/>
        </authorList>
    </citation>
    <scope>NUCLEOTIDE SEQUENCE</scope>
    <source>
        <strain evidence="5">Expedition CK06-06</strain>
    </source>
</reference>
<dbReference type="AlphaFoldDB" id="X1QN11"/>
<dbReference type="InterPro" id="IPR029460">
    <property type="entry name" value="DNAPol_HHH"/>
</dbReference>
<dbReference type="Gene3D" id="2.40.50.140">
    <property type="entry name" value="Nucleic acid-binding proteins"/>
    <property type="match status" value="1"/>
</dbReference>
<gene>
    <name evidence="5" type="ORF">S12H4_06432</name>
</gene>
<dbReference type="PANTHER" id="PTHR32294">
    <property type="entry name" value="DNA POLYMERASE III SUBUNIT ALPHA"/>
    <property type="match status" value="1"/>
</dbReference>
<dbReference type="InterPro" id="IPR012340">
    <property type="entry name" value="NA-bd_OB-fold"/>
</dbReference>
<dbReference type="GO" id="GO:0003676">
    <property type="term" value="F:nucleic acid binding"/>
    <property type="evidence" value="ECO:0007669"/>
    <property type="project" value="InterPro"/>
</dbReference>
<dbReference type="GO" id="GO:0008408">
    <property type="term" value="F:3'-5' exonuclease activity"/>
    <property type="evidence" value="ECO:0007669"/>
    <property type="project" value="InterPro"/>
</dbReference>
<evidence type="ECO:0000256" key="1">
    <source>
        <dbReference type="SAM" id="MobiDB-lite"/>
    </source>
</evidence>
<proteinExistence type="predicted"/>
<evidence type="ECO:0000313" key="5">
    <source>
        <dbReference type="EMBL" id="GAI69623.1"/>
    </source>
</evidence>
<dbReference type="Pfam" id="PF14579">
    <property type="entry name" value="HHH_6"/>
    <property type="match status" value="1"/>
</dbReference>
<dbReference type="Gene3D" id="1.10.150.870">
    <property type="match status" value="1"/>
</dbReference>
<dbReference type="GO" id="GO:0006260">
    <property type="term" value="P:DNA replication"/>
    <property type="evidence" value="ECO:0007669"/>
    <property type="project" value="InterPro"/>
</dbReference>
<evidence type="ECO:0000259" key="2">
    <source>
        <dbReference type="Pfam" id="PF01336"/>
    </source>
</evidence>
<name>X1QN11_9ZZZZ</name>
<dbReference type="EMBL" id="BARW01002259">
    <property type="protein sequence ID" value="GAI69623.1"/>
    <property type="molecule type" value="Genomic_DNA"/>
</dbReference>
<evidence type="ECO:0000259" key="4">
    <source>
        <dbReference type="Pfam" id="PF17657"/>
    </source>
</evidence>
<dbReference type="InterPro" id="IPR040982">
    <property type="entry name" value="DNA_pol3_finger"/>
</dbReference>
<feature type="domain" description="OB" evidence="2">
    <location>
        <begin position="326"/>
        <end position="401"/>
    </location>
</feature>
<dbReference type="Pfam" id="PF01336">
    <property type="entry name" value="tRNA_anti-codon"/>
    <property type="match status" value="1"/>
</dbReference>
<organism evidence="5">
    <name type="scientific">marine sediment metagenome</name>
    <dbReference type="NCBI Taxonomy" id="412755"/>
    <lineage>
        <taxon>unclassified sequences</taxon>
        <taxon>metagenomes</taxon>
        <taxon>ecological metagenomes</taxon>
    </lineage>
</organism>
<feature type="non-terminal residue" evidence="5">
    <location>
        <position position="439"/>
    </location>
</feature>
<dbReference type="Pfam" id="PF17657">
    <property type="entry name" value="DNA_pol3_finger"/>
    <property type="match status" value="1"/>
</dbReference>
<feature type="region of interest" description="Disordered" evidence="1">
    <location>
        <begin position="407"/>
        <end position="439"/>
    </location>
</feature>
<dbReference type="PANTHER" id="PTHR32294:SF0">
    <property type="entry name" value="DNA POLYMERASE III SUBUNIT ALPHA"/>
    <property type="match status" value="1"/>
</dbReference>
<feature type="domain" description="DNA polymerase III alpha subunit finger" evidence="4">
    <location>
        <begin position="1"/>
        <end position="63"/>
    </location>
</feature>
<sequence>LASILEETYGVIVYQEQVLFIAQAFAGYSLGQADIFRKAMGKKIPEVMRKEKRNFMTGAKRNGFSAEVASEVFTLIEPFAGYAFNKAHSVSYALIAYHTAYLKANYPAEYITALLITNAGQSEKVASAIAECRRLGITVLPPDINHSQPNFSIEKDSKDDAPAIRFGLAAIKNVGLGAIEPIIAERNKGGDFKSIEDLCRRCDLRSINKRVLESLIKVGALDCLGSRGTLLHNTNRILSLAQREQHLRETGQSTMFDLWGEAMPVPTPSLDLEAADISTGEKLAWERELMGVYLSEHPLSAVAAKIASENTTLCGQIDAELVGQTVVVAGMVASVHSLFTRDRRPFVSAVLEDLDGRIETMVWPKLYSDTRDLWQEGNILLVEGKVRLRDDRVQLNCDHVRRYQPEAAQGEEVVTSQPTKPPIIAEEATTYTVPAESRR</sequence>
<dbReference type="InterPro" id="IPR004365">
    <property type="entry name" value="NA-bd_OB_tRNA"/>
</dbReference>
<accession>X1QN11</accession>
<dbReference type="InterPro" id="IPR004805">
    <property type="entry name" value="DnaE2/DnaE/PolC"/>
</dbReference>
<comment type="caution">
    <text evidence="5">The sequence shown here is derived from an EMBL/GenBank/DDBJ whole genome shotgun (WGS) entry which is preliminary data.</text>
</comment>
<feature type="non-terminal residue" evidence="5">
    <location>
        <position position="1"/>
    </location>
</feature>
<feature type="domain" description="DNA polymerase helix-hairpin-helix motif" evidence="3">
    <location>
        <begin position="136"/>
        <end position="227"/>
    </location>
</feature>
<protein>
    <recommendedName>
        <fullName evidence="6">DNA polymerase III subunit alpha</fullName>
    </recommendedName>
</protein>
<dbReference type="CDD" id="cd04485">
    <property type="entry name" value="DnaE_OBF"/>
    <property type="match status" value="1"/>
</dbReference>
<evidence type="ECO:0000259" key="3">
    <source>
        <dbReference type="Pfam" id="PF14579"/>
    </source>
</evidence>
<evidence type="ECO:0008006" key="6">
    <source>
        <dbReference type="Google" id="ProtNLM"/>
    </source>
</evidence>